<keyword evidence="3" id="KW-1185">Reference proteome</keyword>
<dbReference type="Proteomes" id="UP000740926">
    <property type="component" value="Unassembled WGS sequence"/>
</dbReference>
<reference evidence="2 3" key="1">
    <citation type="journal article" date="2020" name="Microb. Genom.">
        <title>Genetic diversity of clinical and environmental Mucorales isolates obtained from an investigation of mucormycosis cases among solid organ transplant recipients.</title>
        <authorList>
            <person name="Nguyen M.H."/>
            <person name="Kaul D."/>
            <person name="Muto C."/>
            <person name="Cheng S.J."/>
            <person name="Richter R.A."/>
            <person name="Bruno V.M."/>
            <person name="Liu G."/>
            <person name="Beyhan S."/>
            <person name="Sundermann A.J."/>
            <person name="Mounaud S."/>
            <person name="Pasculle A.W."/>
            <person name="Nierman W.C."/>
            <person name="Driscoll E."/>
            <person name="Cumbie R."/>
            <person name="Clancy C.J."/>
            <person name="Dupont C.L."/>
        </authorList>
    </citation>
    <scope>NUCLEOTIDE SEQUENCE [LARGE SCALE GENOMIC DNA]</scope>
    <source>
        <strain evidence="2 3">GL24</strain>
    </source>
</reference>
<comment type="caution">
    <text evidence="2">The sequence shown here is derived from an EMBL/GenBank/DDBJ whole genome shotgun (WGS) entry which is preliminary data.</text>
</comment>
<feature type="compositionally biased region" description="Basic and acidic residues" evidence="1">
    <location>
        <begin position="37"/>
        <end position="47"/>
    </location>
</feature>
<gene>
    <name evidence="2" type="ORF">G6F50_018021</name>
</gene>
<evidence type="ECO:0000313" key="2">
    <source>
        <dbReference type="EMBL" id="KAG1529407.1"/>
    </source>
</evidence>
<feature type="compositionally biased region" description="Basic and acidic residues" evidence="1">
    <location>
        <begin position="55"/>
        <end position="67"/>
    </location>
</feature>
<dbReference type="EMBL" id="JAANIU010015248">
    <property type="protein sequence ID" value="KAG1529407.1"/>
    <property type="molecule type" value="Genomic_DNA"/>
</dbReference>
<organism evidence="2 3">
    <name type="scientific">Rhizopus delemar</name>
    <dbReference type="NCBI Taxonomy" id="936053"/>
    <lineage>
        <taxon>Eukaryota</taxon>
        <taxon>Fungi</taxon>
        <taxon>Fungi incertae sedis</taxon>
        <taxon>Mucoromycota</taxon>
        <taxon>Mucoromycotina</taxon>
        <taxon>Mucoromycetes</taxon>
        <taxon>Mucorales</taxon>
        <taxon>Mucorineae</taxon>
        <taxon>Rhizopodaceae</taxon>
        <taxon>Rhizopus</taxon>
    </lineage>
</organism>
<evidence type="ECO:0000313" key="3">
    <source>
        <dbReference type="Proteomes" id="UP000740926"/>
    </source>
</evidence>
<dbReference type="AlphaFoldDB" id="A0A9P7BYZ0"/>
<sequence length="76" mass="8033">MARSGHGGQRRARSGPFGARPPRQLRPSAGLCALAPADRRLAAERRRAGASGTESIDHQRRDARPGPDRAPPGQTG</sequence>
<name>A0A9P7BYZ0_9FUNG</name>
<protein>
    <submittedName>
        <fullName evidence="2">Uncharacterized protein</fullName>
    </submittedName>
</protein>
<feature type="region of interest" description="Disordered" evidence="1">
    <location>
        <begin position="1"/>
        <end position="76"/>
    </location>
</feature>
<proteinExistence type="predicted"/>
<evidence type="ECO:0000256" key="1">
    <source>
        <dbReference type="SAM" id="MobiDB-lite"/>
    </source>
</evidence>
<accession>A0A9P7BYZ0</accession>